<gene>
    <name evidence="1" type="ORF">AMECASPLE_036431</name>
</gene>
<name>A0ABV0YWB8_9TELE</name>
<keyword evidence="2" id="KW-1185">Reference proteome</keyword>
<comment type="caution">
    <text evidence="1">The sequence shown here is derived from an EMBL/GenBank/DDBJ whole genome shotgun (WGS) entry which is preliminary data.</text>
</comment>
<sequence>MRFRALLANIFICAKKKKKKKCSYFYQSTSRAESDRVECHNPVTLNPCRPAPFVKVNYRCQVWSVVGNFLITHRKMRFKLNHCRTTEAREKSPCNGFCELQLGD</sequence>
<organism evidence="1 2">
    <name type="scientific">Ameca splendens</name>
    <dbReference type="NCBI Taxonomy" id="208324"/>
    <lineage>
        <taxon>Eukaryota</taxon>
        <taxon>Metazoa</taxon>
        <taxon>Chordata</taxon>
        <taxon>Craniata</taxon>
        <taxon>Vertebrata</taxon>
        <taxon>Euteleostomi</taxon>
        <taxon>Actinopterygii</taxon>
        <taxon>Neopterygii</taxon>
        <taxon>Teleostei</taxon>
        <taxon>Neoteleostei</taxon>
        <taxon>Acanthomorphata</taxon>
        <taxon>Ovalentaria</taxon>
        <taxon>Atherinomorphae</taxon>
        <taxon>Cyprinodontiformes</taxon>
        <taxon>Goodeidae</taxon>
        <taxon>Ameca</taxon>
    </lineage>
</organism>
<evidence type="ECO:0008006" key="3">
    <source>
        <dbReference type="Google" id="ProtNLM"/>
    </source>
</evidence>
<dbReference type="Proteomes" id="UP001469553">
    <property type="component" value="Unassembled WGS sequence"/>
</dbReference>
<evidence type="ECO:0000313" key="1">
    <source>
        <dbReference type="EMBL" id="MEQ2297618.1"/>
    </source>
</evidence>
<proteinExistence type="predicted"/>
<accession>A0ABV0YWB8</accession>
<evidence type="ECO:0000313" key="2">
    <source>
        <dbReference type="Proteomes" id="UP001469553"/>
    </source>
</evidence>
<dbReference type="EMBL" id="JAHRIP010043394">
    <property type="protein sequence ID" value="MEQ2297618.1"/>
    <property type="molecule type" value="Genomic_DNA"/>
</dbReference>
<reference evidence="1 2" key="1">
    <citation type="submission" date="2021-06" db="EMBL/GenBank/DDBJ databases">
        <authorList>
            <person name="Palmer J.M."/>
        </authorList>
    </citation>
    <scope>NUCLEOTIDE SEQUENCE [LARGE SCALE GENOMIC DNA]</scope>
    <source>
        <strain evidence="1 2">AS_MEX2019</strain>
        <tissue evidence="1">Muscle</tissue>
    </source>
</reference>
<protein>
    <recommendedName>
        <fullName evidence="3">Secreted protein</fullName>
    </recommendedName>
</protein>